<dbReference type="SUPFAM" id="SSF52540">
    <property type="entry name" value="P-loop containing nucleoside triphosphate hydrolases"/>
    <property type="match status" value="1"/>
</dbReference>
<comment type="cofactor">
    <cofactor evidence="1">
        <name>Mg(2+)</name>
        <dbReference type="ChEBI" id="CHEBI:18420"/>
    </cofactor>
</comment>
<dbReference type="InterPro" id="IPR041706">
    <property type="entry name" value="YchF_N"/>
</dbReference>
<feature type="domain" description="TGS" evidence="7">
    <location>
        <begin position="282"/>
        <end position="365"/>
    </location>
</feature>
<dbReference type="Proteomes" id="UP000178046">
    <property type="component" value="Unassembled WGS sequence"/>
</dbReference>
<dbReference type="PRINTS" id="PR00326">
    <property type="entry name" value="GTP1OBG"/>
</dbReference>
<dbReference type="InterPro" id="IPR031167">
    <property type="entry name" value="G_OBG"/>
</dbReference>
<evidence type="ECO:0000256" key="3">
    <source>
        <dbReference type="ARBA" id="ARBA00022741"/>
    </source>
</evidence>
<dbReference type="GO" id="GO:0005737">
    <property type="term" value="C:cytoplasm"/>
    <property type="evidence" value="ECO:0007669"/>
    <property type="project" value="TreeGrafter"/>
</dbReference>
<gene>
    <name evidence="8" type="ORF">A2924_03790</name>
</gene>
<feature type="domain" description="OBG-type G" evidence="6">
    <location>
        <begin position="1"/>
        <end position="170"/>
    </location>
</feature>
<keyword evidence="2" id="KW-0479">Metal-binding</keyword>
<organism evidence="8 9">
    <name type="scientific">Candidatus Giovannonibacteria bacterium RIFCSPLOWO2_01_FULL_44_16</name>
    <dbReference type="NCBI Taxonomy" id="1798348"/>
    <lineage>
        <taxon>Bacteria</taxon>
        <taxon>Candidatus Giovannoniibacteriota</taxon>
    </lineage>
</organism>
<dbReference type="FunFam" id="3.10.20.30:FF:000001">
    <property type="entry name" value="Ribosome-binding ATPase YchF"/>
    <property type="match status" value="1"/>
</dbReference>
<dbReference type="Gene3D" id="3.10.20.30">
    <property type="match status" value="1"/>
</dbReference>
<dbReference type="PIRSF" id="PIRSF006641">
    <property type="entry name" value="CHP00092"/>
    <property type="match status" value="1"/>
</dbReference>
<evidence type="ECO:0000256" key="1">
    <source>
        <dbReference type="ARBA" id="ARBA00001946"/>
    </source>
</evidence>
<evidence type="ECO:0000256" key="4">
    <source>
        <dbReference type="ARBA" id="ARBA00022840"/>
    </source>
</evidence>
<protein>
    <recommendedName>
        <fullName evidence="10">Redox-regulated ATPase YchF</fullName>
    </recommendedName>
</protein>
<sequence>MKIGIVGLPNVGKSTLFQALTKKQVDTSNYPFATIDPNVGVVSVPDERLQKLAVLSKSKKIVPAIIEFVDIAGLVKGAASGEGLGNKFLTHIREVDAVCHIIRAFENENIVHVSGKPNPLSDLETIKTELALKDLETITKAKGKASGEARSGKKEAVEALKILELIEKKIEATPSSKSPGKKSDFPGKSDFEEGDFFPGDAALSESERKVANSFELLSFKPALHVFNTSSKNNLALPNLPNAISLDIGQENDISAMSDDERKELGIESQLPKLIRAAYELLGLMTFFTTGEDESRAWTIPKGSTAKRAGRAIHTDFEDKFIRADIIFWQKLLEAGSWSKARDLGQLRSEGKEYVVQDGDVVEFKI</sequence>
<dbReference type="GO" id="GO:0005524">
    <property type="term" value="F:ATP binding"/>
    <property type="evidence" value="ECO:0007669"/>
    <property type="project" value="UniProtKB-KW"/>
</dbReference>
<keyword evidence="3" id="KW-0547">Nucleotide-binding</keyword>
<dbReference type="Gene3D" id="1.10.150.300">
    <property type="entry name" value="TGS-like domain"/>
    <property type="match status" value="1"/>
</dbReference>
<keyword evidence="4" id="KW-0067">ATP-binding</keyword>
<accession>A0A1F5X2D2</accession>
<dbReference type="InterPro" id="IPR013029">
    <property type="entry name" value="YchF_C"/>
</dbReference>
<evidence type="ECO:0008006" key="10">
    <source>
        <dbReference type="Google" id="ProtNLM"/>
    </source>
</evidence>
<dbReference type="AlphaFoldDB" id="A0A1F5X2D2"/>
<dbReference type="PROSITE" id="PS51880">
    <property type="entry name" value="TGS"/>
    <property type="match status" value="1"/>
</dbReference>
<dbReference type="Pfam" id="PF01926">
    <property type="entry name" value="MMR_HSR1"/>
    <property type="match status" value="1"/>
</dbReference>
<name>A0A1F5X2D2_9BACT</name>
<dbReference type="Pfam" id="PF06071">
    <property type="entry name" value="YchF-GTPase_C"/>
    <property type="match status" value="1"/>
</dbReference>
<dbReference type="Gene3D" id="3.40.50.300">
    <property type="entry name" value="P-loop containing nucleotide triphosphate hydrolases"/>
    <property type="match status" value="1"/>
</dbReference>
<dbReference type="SUPFAM" id="SSF81271">
    <property type="entry name" value="TGS-like"/>
    <property type="match status" value="1"/>
</dbReference>
<evidence type="ECO:0000259" key="7">
    <source>
        <dbReference type="PROSITE" id="PS51880"/>
    </source>
</evidence>
<dbReference type="GO" id="GO:0046872">
    <property type="term" value="F:metal ion binding"/>
    <property type="evidence" value="ECO:0007669"/>
    <property type="project" value="UniProtKB-KW"/>
</dbReference>
<evidence type="ECO:0000256" key="5">
    <source>
        <dbReference type="ARBA" id="ARBA00022842"/>
    </source>
</evidence>
<dbReference type="InterPro" id="IPR012676">
    <property type="entry name" value="TGS-like"/>
</dbReference>
<dbReference type="GO" id="GO:0005525">
    <property type="term" value="F:GTP binding"/>
    <property type="evidence" value="ECO:0007669"/>
    <property type="project" value="InterPro"/>
</dbReference>
<evidence type="ECO:0000313" key="9">
    <source>
        <dbReference type="Proteomes" id="UP000178046"/>
    </source>
</evidence>
<dbReference type="PROSITE" id="PS51710">
    <property type="entry name" value="G_OBG"/>
    <property type="match status" value="1"/>
</dbReference>
<dbReference type="InterPro" id="IPR006073">
    <property type="entry name" value="GTP-bd"/>
</dbReference>
<keyword evidence="5" id="KW-0460">Magnesium</keyword>
<dbReference type="PANTHER" id="PTHR23305">
    <property type="entry name" value="OBG GTPASE FAMILY"/>
    <property type="match status" value="1"/>
</dbReference>
<dbReference type="InterPro" id="IPR004396">
    <property type="entry name" value="ATPase_YchF/OLA1"/>
</dbReference>
<dbReference type="InterPro" id="IPR012675">
    <property type="entry name" value="Beta-grasp_dom_sf"/>
</dbReference>
<evidence type="ECO:0000256" key="2">
    <source>
        <dbReference type="ARBA" id="ARBA00022723"/>
    </source>
</evidence>
<comment type="caution">
    <text evidence="8">The sequence shown here is derived from an EMBL/GenBank/DDBJ whole genome shotgun (WGS) entry which is preliminary data.</text>
</comment>
<dbReference type="InterPro" id="IPR004095">
    <property type="entry name" value="TGS"/>
</dbReference>
<dbReference type="EMBL" id="MFIA01000032">
    <property type="protein sequence ID" value="OGF82056.1"/>
    <property type="molecule type" value="Genomic_DNA"/>
</dbReference>
<dbReference type="InterPro" id="IPR027417">
    <property type="entry name" value="P-loop_NTPase"/>
</dbReference>
<proteinExistence type="predicted"/>
<evidence type="ECO:0000313" key="8">
    <source>
        <dbReference type="EMBL" id="OGF82056.1"/>
    </source>
</evidence>
<dbReference type="GO" id="GO:0016887">
    <property type="term" value="F:ATP hydrolysis activity"/>
    <property type="evidence" value="ECO:0007669"/>
    <property type="project" value="InterPro"/>
</dbReference>
<dbReference type="CDD" id="cd01900">
    <property type="entry name" value="YchF"/>
    <property type="match status" value="1"/>
</dbReference>
<reference evidence="8 9" key="1">
    <citation type="journal article" date="2016" name="Nat. Commun.">
        <title>Thousands of microbial genomes shed light on interconnected biogeochemical processes in an aquifer system.</title>
        <authorList>
            <person name="Anantharaman K."/>
            <person name="Brown C.T."/>
            <person name="Hug L.A."/>
            <person name="Sharon I."/>
            <person name="Castelle C.J."/>
            <person name="Probst A.J."/>
            <person name="Thomas B.C."/>
            <person name="Singh A."/>
            <person name="Wilkins M.J."/>
            <person name="Karaoz U."/>
            <person name="Brodie E.L."/>
            <person name="Williams K.H."/>
            <person name="Hubbard S.S."/>
            <person name="Banfield J.F."/>
        </authorList>
    </citation>
    <scope>NUCLEOTIDE SEQUENCE [LARGE SCALE GENOMIC DNA]</scope>
</reference>
<evidence type="ECO:0000259" key="6">
    <source>
        <dbReference type="PROSITE" id="PS51710"/>
    </source>
</evidence>
<dbReference type="InterPro" id="IPR023192">
    <property type="entry name" value="TGS-like_dom_sf"/>
</dbReference>
<dbReference type="PANTHER" id="PTHR23305:SF18">
    <property type="entry name" value="OBG-TYPE G DOMAIN-CONTAINING PROTEIN"/>
    <property type="match status" value="1"/>
</dbReference>